<evidence type="ECO:0000256" key="11">
    <source>
        <dbReference type="ARBA" id="ARBA00023152"/>
    </source>
</evidence>
<dbReference type="InterPro" id="IPR015793">
    <property type="entry name" value="Pyrv_Knase_brl"/>
</dbReference>
<dbReference type="UniPathway" id="UPA00109">
    <property type="reaction ID" value="UER00188"/>
</dbReference>
<reference evidence="15 16" key="1">
    <citation type="submission" date="2017-11" db="EMBL/GenBank/DDBJ databases">
        <title>Genome sequence of Entomoplasma freundtii BARC 318 (ATCC 51999).</title>
        <authorList>
            <person name="Lo W.-S."/>
            <person name="Gasparich G.E."/>
            <person name="Kuo C.-H."/>
        </authorList>
    </citation>
    <scope>NUCLEOTIDE SEQUENCE [LARGE SCALE GENOMIC DNA]</scope>
    <source>
        <strain evidence="15 16">BARC 318</strain>
    </source>
</reference>
<dbReference type="Gene3D" id="2.40.33.10">
    <property type="entry name" value="PK beta-barrel domain-like"/>
    <property type="match status" value="1"/>
</dbReference>
<keyword evidence="10 14" id="KW-0460">Magnesium</keyword>
<comment type="similarity">
    <text evidence="3 14">Belongs to the pyruvate kinase family.</text>
</comment>
<dbReference type="Pfam" id="PF00224">
    <property type="entry name" value="PK"/>
    <property type="match status" value="1"/>
</dbReference>
<dbReference type="NCBIfam" id="NF004491">
    <property type="entry name" value="PRK05826.1"/>
    <property type="match status" value="1"/>
</dbReference>
<keyword evidence="6" id="KW-0479">Metal-binding</keyword>
<keyword evidence="12 15" id="KW-0670">Pyruvate</keyword>
<organism evidence="15 16">
    <name type="scientific">Entomoplasma freundtii</name>
    <dbReference type="NCBI Taxonomy" id="74700"/>
    <lineage>
        <taxon>Bacteria</taxon>
        <taxon>Bacillati</taxon>
        <taxon>Mycoplasmatota</taxon>
        <taxon>Mollicutes</taxon>
        <taxon>Entomoplasmatales</taxon>
        <taxon>Entomoplasmataceae</taxon>
        <taxon>Entomoplasma</taxon>
    </lineage>
</organism>
<dbReference type="SUPFAM" id="SSF52935">
    <property type="entry name" value="PK C-terminal domain-like"/>
    <property type="match status" value="1"/>
</dbReference>
<dbReference type="GO" id="GO:0016301">
    <property type="term" value="F:kinase activity"/>
    <property type="evidence" value="ECO:0007669"/>
    <property type="project" value="UniProtKB-KW"/>
</dbReference>
<dbReference type="RefSeq" id="WP_100609171.1">
    <property type="nucleotide sequence ID" value="NZ_CP024962.1"/>
</dbReference>
<dbReference type="PANTHER" id="PTHR11817">
    <property type="entry name" value="PYRUVATE KINASE"/>
    <property type="match status" value="1"/>
</dbReference>
<dbReference type="PRINTS" id="PR01050">
    <property type="entry name" value="PYRUVTKNASE"/>
</dbReference>
<evidence type="ECO:0000256" key="10">
    <source>
        <dbReference type="ARBA" id="ARBA00022842"/>
    </source>
</evidence>
<evidence type="ECO:0000256" key="1">
    <source>
        <dbReference type="ARBA" id="ARBA00001958"/>
    </source>
</evidence>
<protein>
    <recommendedName>
        <fullName evidence="4 13">Pyruvate kinase</fullName>
        <ecNumber evidence="4 13">2.7.1.40</ecNumber>
    </recommendedName>
</protein>
<evidence type="ECO:0000313" key="15">
    <source>
        <dbReference type="EMBL" id="ATZ16214.1"/>
    </source>
</evidence>
<comment type="pathway">
    <text evidence="2 14">Carbohydrate degradation; glycolysis; pyruvate from D-glyceraldehyde 3-phosphate: step 5/5.</text>
</comment>
<dbReference type="InterPro" id="IPR036918">
    <property type="entry name" value="Pyrv_Knase_C_sf"/>
</dbReference>
<evidence type="ECO:0000256" key="8">
    <source>
        <dbReference type="ARBA" id="ARBA00022777"/>
    </source>
</evidence>
<evidence type="ECO:0000256" key="6">
    <source>
        <dbReference type="ARBA" id="ARBA00022723"/>
    </source>
</evidence>
<evidence type="ECO:0000256" key="14">
    <source>
        <dbReference type="RuleBase" id="RU000504"/>
    </source>
</evidence>
<dbReference type="SUPFAM" id="SSF51621">
    <property type="entry name" value="Phosphoenolpyruvate/pyruvate domain"/>
    <property type="match status" value="1"/>
</dbReference>
<evidence type="ECO:0000256" key="5">
    <source>
        <dbReference type="ARBA" id="ARBA00022679"/>
    </source>
</evidence>
<evidence type="ECO:0000256" key="13">
    <source>
        <dbReference type="NCBIfam" id="TIGR01064"/>
    </source>
</evidence>
<evidence type="ECO:0000256" key="12">
    <source>
        <dbReference type="ARBA" id="ARBA00023317"/>
    </source>
</evidence>
<keyword evidence="9" id="KW-0067">ATP-binding</keyword>
<dbReference type="OrthoDB" id="9812123at2"/>
<dbReference type="Proteomes" id="UP000232222">
    <property type="component" value="Chromosome"/>
</dbReference>
<dbReference type="SUPFAM" id="SSF50800">
    <property type="entry name" value="PK beta-barrel domain-like"/>
    <property type="match status" value="1"/>
</dbReference>
<evidence type="ECO:0000313" key="16">
    <source>
        <dbReference type="Proteomes" id="UP000232222"/>
    </source>
</evidence>
<dbReference type="Gene3D" id="3.40.1380.20">
    <property type="entry name" value="Pyruvate kinase, C-terminal domain"/>
    <property type="match status" value="1"/>
</dbReference>
<evidence type="ECO:0000256" key="9">
    <source>
        <dbReference type="ARBA" id="ARBA00022840"/>
    </source>
</evidence>
<evidence type="ECO:0000256" key="4">
    <source>
        <dbReference type="ARBA" id="ARBA00012142"/>
    </source>
</evidence>
<evidence type="ECO:0000256" key="2">
    <source>
        <dbReference type="ARBA" id="ARBA00004997"/>
    </source>
</evidence>
<dbReference type="GO" id="GO:0000287">
    <property type="term" value="F:magnesium ion binding"/>
    <property type="evidence" value="ECO:0007669"/>
    <property type="project" value="UniProtKB-UniRule"/>
</dbReference>
<name>A0A2K8NR01_9MOLU</name>
<dbReference type="NCBIfam" id="TIGR01064">
    <property type="entry name" value="pyruv_kin"/>
    <property type="match status" value="1"/>
</dbReference>
<proteinExistence type="inferred from homology"/>
<dbReference type="GO" id="GO:0030955">
    <property type="term" value="F:potassium ion binding"/>
    <property type="evidence" value="ECO:0007669"/>
    <property type="project" value="UniProtKB-UniRule"/>
</dbReference>
<keyword evidence="8 14" id="KW-0418">Kinase</keyword>
<dbReference type="InterPro" id="IPR011037">
    <property type="entry name" value="Pyrv_Knase-like_insert_dom_sf"/>
</dbReference>
<comment type="catalytic activity">
    <reaction evidence="14">
        <text>pyruvate + ATP = phosphoenolpyruvate + ADP + H(+)</text>
        <dbReference type="Rhea" id="RHEA:18157"/>
        <dbReference type="ChEBI" id="CHEBI:15361"/>
        <dbReference type="ChEBI" id="CHEBI:15378"/>
        <dbReference type="ChEBI" id="CHEBI:30616"/>
        <dbReference type="ChEBI" id="CHEBI:58702"/>
        <dbReference type="ChEBI" id="CHEBI:456216"/>
        <dbReference type="EC" id="2.7.1.40"/>
    </reaction>
</comment>
<accession>A0A2K8NR01</accession>
<dbReference type="GO" id="GO:0004743">
    <property type="term" value="F:pyruvate kinase activity"/>
    <property type="evidence" value="ECO:0007669"/>
    <property type="project" value="UniProtKB-UniRule"/>
</dbReference>
<comment type="cofactor">
    <cofactor evidence="1">
        <name>K(+)</name>
        <dbReference type="ChEBI" id="CHEBI:29103"/>
    </cofactor>
</comment>
<keyword evidence="16" id="KW-1185">Reference proteome</keyword>
<evidence type="ECO:0000256" key="7">
    <source>
        <dbReference type="ARBA" id="ARBA00022741"/>
    </source>
</evidence>
<keyword evidence="7" id="KW-0547">Nucleotide-binding</keyword>
<dbReference type="KEGG" id="efr:EFREU_v1c01870"/>
<evidence type="ECO:0000256" key="3">
    <source>
        <dbReference type="ARBA" id="ARBA00008663"/>
    </source>
</evidence>
<dbReference type="EC" id="2.7.1.40" evidence="4 13"/>
<dbReference type="InterPro" id="IPR001697">
    <property type="entry name" value="Pyr_Knase"/>
</dbReference>
<dbReference type="InterPro" id="IPR015806">
    <property type="entry name" value="Pyrv_Knase_insert_dom_sf"/>
</dbReference>
<keyword evidence="11 14" id="KW-0324">Glycolysis</keyword>
<dbReference type="Gene3D" id="3.20.20.60">
    <property type="entry name" value="Phosphoenolpyruvate-binding domains"/>
    <property type="match status" value="1"/>
</dbReference>
<sequence>MTKQELLMRGKRTKIVTTLGPSTHEPEMIEKLYEKGMTTIRLNFSHGDYEEQGYRIKGAKEIRERLNQPISIMLDTKGPEIRVGKFKDGMQQVSANQQIKIYTDSESYANREAGQGEMTVAYDMSQDLKPGDKILVDDGKLELIVETVTPGLIEAKAFNSHKVKTNKRVNLPGIDFSMPFMSEKDHKDIAYGAQQKVDYIAASFVNTAENVHQVRAILKANGAEEIQIISKIESQLGLDNIDEIIEASDGIMVARGDLGLEIPYYDVPYWEKVMIRKCREAGKIVIVATQMLESMTDNPSPTRAEVTDVYFATELGADATMLSGESAAGSYPLITTEVMATINRRAEVEFYNKGYYQVQFENAVKSTSGPRAEIAKSLAEKTRDGQYNFAIVLSRTGELLKTISKFRPNTSILGVSESDRLWTAFGCWHSIFMNRHNDIKALETNDTDLSAIAKSWGAQVGEKVLVVRNEDIRELIVK</sequence>
<keyword evidence="5 14" id="KW-0808">Transferase</keyword>
<dbReference type="AlphaFoldDB" id="A0A2K8NR01"/>
<gene>
    <name evidence="15" type="primary">pyk</name>
    <name evidence="15" type="ORF">EFREU_v1c01870</name>
</gene>
<dbReference type="GO" id="GO:0005524">
    <property type="term" value="F:ATP binding"/>
    <property type="evidence" value="ECO:0007669"/>
    <property type="project" value="UniProtKB-KW"/>
</dbReference>
<dbReference type="InterPro" id="IPR040442">
    <property type="entry name" value="Pyrv_kinase-like_dom_sf"/>
</dbReference>
<dbReference type="EMBL" id="CP024962">
    <property type="protein sequence ID" value="ATZ16214.1"/>
    <property type="molecule type" value="Genomic_DNA"/>
</dbReference>
<dbReference type="InterPro" id="IPR015813">
    <property type="entry name" value="Pyrv/PenolPyrv_kinase-like_dom"/>
</dbReference>